<dbReference type="Gene3D" id="2.30.30.40">
    <property type="entry name" value="SH3 Domains"/>
    <property type="match status" value="1"/>
</dbReference>
<dbReference type="PROSITE" id="PS50002">
    <property type="entry name" value="SH3"/>
    <property type="match status" value="2"/>
</dbReference>
<dbReference type="InterPro" id="IPR039688">
    <property type="entry name" value="STAC1/2/3"/>
</dbReference>
<dbReference type="Pfam" id="PF07653">
    <property type="entry name" value="SH3_2"/>
    <property type="match status" value="1"/>
</dbReference>
<reference evidence="15" key="2">
    <citation type="submission" date="2025-08" db="UniProtKB">
        <authorList>
            <consortium name="Ensembl"/>
        </authorList>
    </citation>
    <scope>IDENTIFICATION</scope>
</reference>
<evidence type="ECO:0000313" key="15">
    <source>
        <dbReference type="Ensembl" id="ENSSORP00005019052.1"/>
    </source>
</evidence>
<keyword evidence="10" id="KW-0472">Membrane</keyword>
<dbReference type="PRINTS" id="PR00452">
    <property type="entry name" value="SH3DOMAIN"/>
</dbReference>
<evidence type="ECO:0000256" key="5">
    <source>
        <dbReference type="ARBA" id="ARBA00022490"/>
    </source>
</evidence>
<evidence type="ECO:0000256" key="7">
    <source>
        <dbReference type="ARBA" id="ARBA00022737"/>
    </source>
</evidence>
<evidence type="ECO:0000256" key="4">
    <source>
        <dbReference type="ARBA" id="ARBA00022475"/>
    </source>
</evidence>
<keyword evidence="16" id="KW-1185">Reference proteome</keyword>
<reference evidence="15" key="1">
    <citation type="submission" date="2019-06" db="EMBL/GenBank/DDBJ databases">
        <authorList>
            <consortium name="Wellcome Sanger Institute Data Sharing"/>
        </authorList>
    </citation>
    <scope>NUCLEOTIDE SEQUENCE [LARGE SCALE GENOMIC DNA]</scope>
</reference>
<reference evidence="15" key="3">
    <citation type="submission" date="2025-09" db="UniProtKB">
        <authorList>
            <consortium name="Ensembl"/>
        </authorList>
    </citation>
    <scope>IDENTIFICATION</scope>
</reference>
<dbReference type="InterPro" id="IPR036028">
    <property type="entry name" value="SH3-like_dom_sf"/>
</dbReference>
<evidence type="ECO:0000256" key="10">
    <source>
        <dbReference type="ARBA" id="ARBA00023136"/>
    </source>
</evidence>
<dbReference type="SUPFAM" id="SSF57889">
    <property type="entry name" value="Cysteine-rich domain"/>
    <property type="match status" value="1"/>
</dbReference>
<gene>
    <name evidence="15" type="primary">stac3</name>
</gene>
<feature type="region of interest" description="Disordered" evidence="12">
    <location>
        <begin position="1"/>
        <end position="28"/>
    </location>
</feature>
<dbReference type="AlphaFoldDB" id="A0A672ZRP4"/>
<dbReference type="GO" id="GO:0005737">
    <property type="term" value="C:cytoplasm"/>
    <property type="evidence" value="ECO:0007669"/>
    <property type="project" value="UniProtKB-SubCell"/>
</dbReference>
<keyword evidence="9" id="KW-0862">Zinc</keyword>
<evidence type="ECO:0000256" key="1">
    <source>
        <dbReference type="ARBA" id="ARBA00004278"/>
    </source>
</evidence>
<keyword evidence="7" id="KW-0677">Repeat</keyword>
<feature type="domain" description="Phorbol-ester/DAG-type" evidence="14">
    <location>
        <begin position="62"/>
        <end position="113"/>
    </location>
</feature>
<dbReference type="PANTHER" id="PTHR15135:SF2">
    <property type="entry name" value="SH3 AND CYSTEINE-RICH DOMAIN-CONTAINING PROTEIN 3"/>
    <property type="match status" value="1"/>
</dbReference>
<dbReference type="Gene3D" id="3.30.60.20">
    <property type="match status" value="1"/>
</dbReference>
<name>A0A672ZRP4_9TELE</name>
<dbReference type="Pfam" id="PF14604">
    <property type="entry name" value="SH3_9"/>
    <property type="match status" value="1"/>
</dbReference>
<dbReference type="SMART" id="SM00326">
    <property type="entry name" value="SH3"/>
    <property type="match status" value="2"/>
</dbReference>
<dbReference type="Ensembl" id="ENSSORT00005019607.1">
    <property type="protein sequence ID" value="ENSSORP00005019052.1"/>
    <property type="gene ID" value="ENSSORG00005009341.1"/>
</dbReference>
<keyword evidence="8" id="KW-0863">Zinc-finger</keyword>
<evidence type="ECO:0000256" key="9">
    <source>
        <dbReference type="ARBA" id="ARBA00022833"/>
    </source>
</evidence>
<dbReference type="InterPro" id="IPR046349">
    <property type="entry name" value="C1-like_sf"/>
</dbReference>
<dbReference type="PROSITE" id="PS50081">
    <property type="entry name" value="ZF_DAG_PE_2"/>
    <property type="match status" value="1"/>
</dbReference>
<keyword evidence="4" id="KW-1003">Cell membrane</keyword>
<accession>A0A672ZRP4</accession>
<dbReference type="Proteomes" id="UP000472271">
    <property type="component" value="Chromosome 5"/>
</dbReference>
<evidence type="ECO:0000256" key="8">
    <source>
        <dbReference type="ARBA" id="ARBA00022771"/>
    </source>
</evidence>
<dbReference type="FunFam" id="3.30.60.20:FF:000022">
    <property type="entry name" value="SH3 and cysteine-rich domain-containing protein 3 isoform 2"/>
    <property type="match status" value="1"/>
</dbReference>
<dbReference type="PANTHER" id="PTHR15135">
    <property type="entry name" value="STAC"/>
    <property type="match status" value="1"/>
</dbReference>
<dbReference type="PROSITE" id="PS00479">
    <property type="entry name" value="ZF_DAG_PE_1"/>
    <property type="match status" value="1"/>
</dbReference>
<evidence type="ECO:0000256" key="12">
    <source>
        <dbReference type="SAM" id="MobiDB-lite"/>
    </source>
</evidence>
<protein>
    <submittedName>
        <fullName evidence="15">SH3 and cysteine rich domain 3</fullName>
    </submittedName>
</protein>
<dbReference type="Pfam" id="PF00130">
    <property type="entry name" value="C1_1"/>
    <property type="match status" value="1"/>
</dbReference>
<feature type="domain" description="SH3" evidence="13">
    <location>
        <begin position="263"/>
        <end position="320"/>
    </location>
</feature>
<feature type="compositionally biased region" description="Basic and acidic residues" evidence="12">
    <location>
        <begin position="1"/>
        <end position="17"/>
    </location>
</feature>
<evidence type="ECO:0000256" key="6">
    <source>
        <dbReference type="ARBA" id="ARBA00022723"/>
    </source>
</evidence>
<evidence type="ECO:0000259" key="13">
    <source>
        <dbReference type="PROSITE" id="PS50002"/>
    </source>
</evidence>
<dbReference type="CDD" id="cd20882">
    <property type="entry name" value="C1_Stac3"/>
    <property type="match status" value="1"/>
</dbReference>
<dbReference type="InterPro" id="IPR001452">
    <property type="entry name" value="SH3_domain"/>
</dbReference>
<dbReference type="GO" id="GO:0008270">
    <property type="term" value="F:zinc ion binding"/>
    <property type="evidence" value="ECO:0007669"/>
    <property type="project" value="UniProtKB-KW"/>
</dbReference>
<feature type="domain" description="SH3" evidence="13">
    <location>
        <begin position="203"/>
        <end position="262"/>
    </location>
</feature>
<evidence type="ECO:0000256" key="11">
    <source>
        <dbReference type="PROSITE-ProRule" id="PRU00192"/>
    </source>
</evidence>
<keyword evidence="5" id="KW-0963">Cytoplasm</keyword>
<evidence type="ECO:0000256" key="2">
    <source>
        <dbReference type="ARBA" id="ARBA00004496"/>
    </source>
</evidence>
<keyword evidence="3 11" id="KW-0728">SH3 domain</keyword>
<evidence type="ECO:0000259" key="14">
    <source>
        <dbReference type="PROSITE" id="PS50081"/>
    </source>
</evidence>
<dbReference type="InterPro" id="IPR002219">
    <property type="entry name" value="PKC_DAG/PE"/>
</dbReference>
<organism evidence="15 16">
    <name type="scientific">Sphaeramia orbicularis</name>
    <name type="common">orbiculate cardinalfish</name>
    <dbReference type="NCBI Taxonomy" id="375764"/>
    <lineage>
        <taxon>Eukaryota</taxon>
        <taxon>Metazoa</taxon>
        <taxon>Chordata</taxon>
        <taxon>Craniata</taxon>
        <taxon>Vertebrata</taxon>
        <taxon>Euteleostomi</taxon>
        <taxon>Actinopterygii</taxon>
        <taxon>Neopterygii</taxon>
        <taxon>Teleostei</taxon>
        <taxon>Neoteleostei</taxon>
        <taxon>Acanthomorphata</taxon>
        <taxon>Gobiaria</taxon>
        <taxon>Kurtiformes</taxon>
        <taxon>Apogonoidei</taxon>
        <taxon>Apogonidae</taxon>
        <taxon>Apogoninae</taxon>
        <taxon>Sphaeramia</taxon>
    </lineage>
</organism>
<dbReference type="GO" id="GO:0042383">
    <property type="term" value="C:sarcolemma"/>
    <property type="evidence" value="ECO:0007669"/>
    <property type="project" value="UniProtKB-SubCell"/>
</dbReference>
<dbReference type="GO" id="GO:0003009">
    <property type="term" value="P:skeletal muscle contraction"/>
    <property type="evidence" value="ECO:0007669"/>
    <property type="project" value="TreeGrafter"/>
</dbReference>
<dbReference type="SUPFAM" id="SSF50044">
    <property type="entry name" value="SH3-domain"/>
    <property type="match status" value="1"/>
</dbReference>
<evidence type="ECO:0000313" key="16">
    <source>
        <dbReference type="Proteomes" id="UP000472271"/>
    </source>
</evidence>
<dbReference type="GO" id="GO:1903078">
    <property type="term" value="P:positive regulation of protein localization to plasma membrane"/>
    <property type="evidence" value="ECO:0007669"/>
    <property type="project" value="TreeGrafter"/>
</dbReference>
<keyword evidence="6" id="KW-0479">Metal-binding</keyword>
<dbReference type="SMART" id="SM00109">
    <property type="entry name" value="C1"/>
    <property type="match status" value="1"/>
</dbReference>
<proteinExistence type="predicted"/>
<evidence type="ECO:0000256" key="3">
    <source>
        <dbReference type="ARBA" id="ARBA00022443"/>
    </source>
</evidence>
<comment type="subcellular location">
    <subcellularLocation>
        <location evidence="1">Cell membrane</location>
        <location evidence="1">Sarcolemma</location>
        <topology evidence="1">Peripheral membrane protein</topology>
        <orientation evidence="1">Cytoplasmic side</orientation>
    </subcellularLocation>
    <subcellularLocation>
        <location evidence="2">Cytoplasm</location>
    </subcellularLocation>
</comment>
<sequence length="320" mass="36875">MAHYDSLDDKDSVDIHDNPPLPDNVVKEEDNTVYFIYDEEVEEEEKEEPPSLEPVKPVNDKPHKFKDHYCKKPKFCDVCARMIVLNNKFALRCKNCKTSIHHQCQSYVEFQRCFGKIPPGFRRAYSSPLYSSQQNATSNRTDPVFETLRIGVIMANKERKKGSEDKKNMMMMMEEDESQPKPEEEGGDGGIKKLQPGKIGVFSQSHYYLALYRFKAIEKDDLDVHAGDRITVIDDSNEEWWRGKSGERTGFIPANYIIRVRAGERVYKVTRSFVGNREMGQITLKKDQIVVKKGEEVNGYLKVSTGRKLGFFPADLLQEI</sequence>